<dbReference type="PROSITE" id="PS50404">
    <property type="entry name" value="GST_NTER"/>
    <property type="match status" value="1"/>
</dbReference>
<keyword evidence="4" id="KW-1185">Reference proteome</keyword>
<organism evidence="3 4">
    <name type="scientific">Cognatilysobacter lacus</name>
    <dbReference type="NCBI Taxonomy" id="1643323"/>
    <lineage>
        <taxon>Bacteria</taxon>
        <taxon>Pseudomonadati</taxon>
        <taxon>Pseudomonadota</taxon>
        <taxon>Gammaproteobacteria</taxon>
        <taxon>Lysobacterales</taxon>
        <taxon>Lysobacteraceae</taxon>
        <taxon>Cognatilysobacter</taxon>
    </lineage>
</organism>
<dbReference type="SUPFAM" id="SSF47616">
    <property type="entry name" value="GST C-terminal domain-like"/>
    <property type="match status" value="1"/>
</dbReference>
<keyword evidence="3" id="KW-0808">Transferase</keyword>
<dbReference type="RefSeq" id="WP_149352488.1">
    <property type="nucleotide sequence ID" value="NZ_VTRV01000048.1"/>
</dbReference>
<evidence type="ECO:0000259" key="1">
    <source>
        <dbReference type="PROSITE" id="PS50404"/>
    </source>
</evidence>
<dbReference type="Proteomes" id="UP000323164">
    <property type="component" value="Unassembled WGS sequence"/>
</dbReference>
<dbReference type="OrthoDB" id="9782992at2"/>
<name>A0A5D8Z6B1_9GAMM</name>
<proteinExistence type="predicted"/>
<evidence type="ECO:0000259" key="2">
    <source>
        <dbReference type="PROSITE" id="PS50405"/>
    </source>
</evidence>
<protein>
    <submittedName>
        <fullName evidence="3">Glutathione S-transferase family protein</fullName>
    </submittedName>
</protein>
<dbReference type="InterPro" id="IPR004045">
    <property type="entry name" value="Glutathione_S-Trfase_N"/>
</dbReference>
<dbReference type="SFLD" id="SFLDG00358">
    <property type="entry name" value="Main_(cytGST)"/>
    <property type="match status" value="1"/>
</dbReference>
<comment type="caution">
    <text evidence="3">The sequence shown here is derived from an EMBL/GenBank/DDBJ whole genome shotgun (WGS) entry which is preliminary data.</text>
</comment>
<feature type="domain" description="GST N-terminal" evidence="1">
    <location>
        <begin position="1"/>
        <end position="81"/>
    </location>
</feature>
<dbReference type="Pfam" id="PF13410">
    <property type="entry name" value="GST_C_2"/>
    <property type="match status" value="1"/>
</dbReference>
<sequence length="218" mass="24272">MALVLYGHPFSSYAQKVEIALYENALAFDYRLVRSGDAAVDAAWTALWPLQKMPVLADAGRTIVESSVIIEYLHLAHRGPVALLPDDAVEALEVRFMDRFFDNHVMYAMQQPVAEALRPDGRKDVALKEAAARLELAYAWLEQRLAGRTWAAGESFSMADCAAAPALFYADWVHGISDAYPTVRAYRARLLARASVARAVDEARPYRAWFPLGAPDRD</sequence>
<dbReference type="Gene3D" id="3.40.30.10">
    <property type="entry name" value="Glutaredoxin"/>
    <property type="match status" value="1"/>
</dbReference>
<dbReference type="Pfam" id="PF13417">
    <property type="entry name" value="GST_N_3"/>
    <property type="match status" value="1"/>
</dbReference>
<dbReference type="PROSITE" id="PS50405">
    <property type="entry name" value="GST_CTER"/>
    <property type="match status" value="1"/>
</dbReference>
<evidence type="ECO:0000313" key="3">
    <source>
        <dbReference type="EMBL" id="TZF90200.1"/>
    </source>
</evidence>
<dbReference type="InterPro" id="IPR040079">
    <property type="entry name" value="Glutathione_S-Trfase"/>
</dbReference>
<dbReference type="InterPro" id="IPR036282">
    <property type="entry name" value="Glutathione-S-Trfase_C_sf"/>
</dbReference>
<gene>
    <name evidence="3" type="ORF">FW784_06205</name>
</gene>
<dbReference type="Gene3D" id="1.20.1050.10">
    <property type="match status" value="1"/>
</dbReference>
<dbReference type="GO" id="GO:0016740">
    <property type="term" value="F:transferase activity"/>
    <property type="evidence" value="ECO:0007669"/>
    <property type="project" value="UniProtKB-KW"/>
</dbReference>
<dbReference type="InterPro" id="IPR036249">
    <property type="entry name" value="Thioredoxin-like_sf"/>
</dbReference>
<dbReference type="InterPro" id="IPR010987">
    <property type="entry name" value="Glutathione-S-Trfase_C-like"/>
</dbReference>
<dbReference type="PANTHER" id="PTHR44051">
    <property type="entry name" value="GLUTATHIONE S-TRANSFERASE-RELATED"/>
    <property type="match status" value="1"/>
</dbReference>
<dbReference type="AlphaFoldDB" id="A0A5D8Z6B1"/>
<dbReference type="SFLD" id="SFLDS00019">
    <property type="entry name" value="Glutathione_Transferase_(cytos"/>
    <property type="match status" value="1"/>
</dbReference>
<dbReference type="PANTHER" id="PTHR44051:SF8">
    <property type="entry name" value="GLUTATHIONE S-TRANSFERASE GSTA"/>
    <property type="match status" value="1"/>
</dbReference>
<dbReference type="SUPFAM" id="SSF52833">
    <property type="entry name" value="Thioredoxin-like"/>
    <property type="match status" value="1"/>
</dbReference>
<reference evidence="3 4" key="1">
    <citation type="submission" date="2019-08" db="EMBL/GenBank/DDBJ databases">
        <title>Draft genome sequence of Lysobacter sp. UKS-15.</title>
        <authorList>
            <person name="Im W.-T."/>
        </authorList>
    </citation>
    <scope>NUCLEOTIDE SEQUENCE [LARGE SCALE GENOMIC DNA]</scope>
    <source>
        <strain evidence="3 4">UKS-15</strain>
    </source>
</reference>
<evidence type="ECO:0000313" key="4">
    <source>
        <dbReference type="Proteomes" id="UP000323164"/>
    </source>
</evidence>
<feature type="domain" description="GST C-terminal" evidence="2">
    <location>
        <begin position="87"/>
        <end position="209"/>
    </location>
</feature>
<accession>A0A5D8Z6B1</accession>
<dbReference type="CDD" id="cd00570">
    <property type="entry name" value="GST_N_family"/>
    <property type="match status" value="1"/>
</dbReference>
<dbReference type="CDD" id="cd00299">
    <property type="entry name" value="GST_C_family"/>
    <property type="match status" value="1"/>
</dbReference>
<dbReference type="EMBL" id="VTRV01000048">
    <property type="protein sequence ID" value="TZF90200.1"/>
    <property type="molecule type" value="Genomic_DNA"/>
</dbReference>